<evidence type="ECO:0000256" key="5">
    <source>
        <dbReference type="ARBA" id="ARBA00022519"/>
    </source>
</evidence>
<evidence type="ECO:0000256" key="3">
    <source>
        <dbReference type="ARBA" id="ARBA00022475"/>
    </source>
</evidence>
<dbReference type="AlphaFoldDB" id="A0AAE2SB46"/>
<dbReference type="InterPro" id="IPR003373">
    <property type="entry name" value="Fe2_transport_prot-B"/>
</dbReference>
<dbReference type="GO" id="GO:0015093">
    <property type="term" value="F:ferrous iron transmembrane transporter activity"/>
    <property type="evidence" value="ECO:0007669"/>
    <property type="project" value="UniProtKB-UniRule"/>
</dbReference>
<evidence type="ECO:0000256" key="1">
    <source>
        <dbReference type="ARBA" id="ARBA00004429"/>
    </source>
</evidence>
<dbReference type="NCBIfam" id="TIGR00231">
    <property type="entry name" value="small_GTP"/>
    <property type="match status" value="1"/>
</dbReference>
<keyword evidence="15" id="KW-0460">Magnesium</keyword>
<feature type="transmembrane region" description="Helical" evidence="16">
    <location>
        <begin position="631"/>
        <end position="651"/>
    </location>
</feature>
<dbReference type="InterPro" id="IPR006073">
    <property type="entry name" value="GTP-bd"/>
</dbReference>
<evidence type="ECO:0000313" key="19">
    <source>
        <dbReference type="Proteomes" id="UP000634206"/>
    </source>
</evidence>
<evidence type="ECO:0000256" key="11">
    <source>
        <dbReference type="ARBA" id="ARBA00023134"/>
    </source>
</evidence>
<dbReference type="PRINTS" id="PR00326">
    <property type="entry name" value="GTP1OBG"/>
</dbReference>
<keyword evidence="19" id="KW-1185">Reference proteome</keyword>
<evidence type="ECO:0000256" key="12">
    <source>
        <dbReference type="ARBA" id="ARBA00023136"/>
    </source>
</evidence>
<evidence type="ECO:0000256" key="13">
    <source>
        <dbReference type="NCBIfam" id="TIGR00437"/>
    </source>
</evidence>
<dbReference type="PROSITE" id="PS51711">
    <property type="entry name" value="G_FEOB"/>
    <property type="match status" value="1"/>
</dbReference>
<comment type="caution">
    <text evidence="18">The sequence shown here is derived from an EMBL/GenBank/DDBJ whole genome shotgun (WGS) entry which is preliminary data.</text>
</comment>
<dbReference type="PANTHER" id="PTHR43185">
    <property type="entry name" value="FERROUS IRON TRANSPORT PROTEIN B"/>
    <property type="match status" value="1"/>
</dbReference>
<feature type="binding site" evidence="15">
    <location>
        <position position="22"/>
    </location>
    <ligand>
        <name>Mg(2+)</name>
        <dbReference type="ChEBI" id="CHEBI:18420"/>
        <label>1</label>
    </ligand>
</feature>
<dbReference type="Pfam" id="PF07670">
    <property type="entry name" value="Gate"/>
    <property type="match status" value="2"/>
</dbReference>
<accession>A0AAE2SB46</accession>
<dbReference type="InterPro" id="IPR005225">
    <property type="entry name" value="Small_GTP-bd"/>
</dbReference>
<proteinExistence type="inferred from homology"/>
<feature type="transmembrane region" description="Helical" evidence="16">
    <location>
        <begin position="454"/>
        <end position="476"/>
    </location>
</feature>
<keyword evidence="2 16" id="KW-0813">Transport</keyword>
<evidence type="ECO:0000256" key="9">
    <source>
        <dbReference type="ARBA" id="ARBA00023004"/>
    </source>
</evidence>
<comment type="caution">
    <text evidence="16">Lacks conserved residue(s) required for the propagation of feature annotation.</text>
</comment>
<evidence type="ECO:0000256" key="14">
    <source>
        <dbReference type="PIRSR" id="PIRSR603373-1"/>
    </source>
</evidence>
<organism evidence="18 19">
    <name type="scientific">Oceaniferula flava</name>
    <dbReference type="NCBI Taxonomy" id="2800421"/>
    <lineage>
        <taxon>Bacteria</taxon>
        <taxon>Pseudomonadati</taxon>
        <taxon>Verrucomicrobiota</taxon>
        <taxon>Verrucomicrobiia</taxon>
        <taxon>Verrucomicrobiales</taxon>
        <taxon>Verrucomicrobiaceae</taxon>
        <taxon>Oceaniferula</taxon>
    </lineage>
</organism>
<keyword evidence="4 16" id="KW-0410">Iron transport</keyword>
<evidence type="ECO:0000313" key="18">
    <source>
        <dbReference type="EMBL" id="MBK1854197.1"/>
    </source>
</evidence>
<dbReference type="Gene3D" id="3.40.50.300">
    <property type="entry name" value="P-loop containing nucleotide triphosphate hydrolases"/>
    <property type="match status" value="1"/>
</dbReference>
<feature type="binding site" evidence="15">
    <location>
        <position position="20"/>
    </location>
    <ligand>
        <name>Mg(2+)</name>
        <dbReference type="ChEBI" id="CHEBI:18420"/>
        <label>2</label>
    </ligand>
</feature>
<dbReference type="Proteomes" id="UP000634206">
    <property type="component" value="Unassembled WGS sequence"/>
</dbReference>
<feature type="binding site" evidence="14">
    <location>
        <begin position="55"/>
        <end position="58"/>
    </location>
    <ligand>
        <name>GTP</name>
        <dbReference type="ChEBI" id="CHEBI:37565"/>
        <label>1</label>
    </ligand>
</feature>
<dbReference type="InterPro" id="IPR011640">
    <property type="entry name" value="Fe2_transport_prot_B_C"/>
</dbReference>
<feature type="transmembrane region" description="Helical" evidence="16">
    <location>
        <begin position="281"/>
        <end position="303"/>
    </location>
</feature>
<dbReference type="InterPro" id="IPR030389">
    <property type="entry name" value="G_FEOB_dom"/>
</dbReference>
<keyword evidence="3" id="KW-1003">Cell membrane</keyword>
<keyword evidence="7 14" id="KW-0547">Nucleotide-binding</keyword>
<gene>
    <name evidence="18" type="primary">feoB</name>
    <name evidence="18" type="ORF">JIN83_04465</name>
</gene>
<feature type="transmembrane region" description="Helical" evidence="16">
    <location>
        <begin position="511"/>
        <end position="532"/>
    </location>
</feature>
<reference evidence="18" key="1">
    <citation type="submission" date="2021-01" db="EMBL/GenBank/DDBJ databases">
        <title>Modified the classification status of verrucomicrobia.</title>
        <authorList>
            <person name="Feng X."/>
        </authorList>
    </citation>
    <scope>NUCLEOTIDE SEQUENCE</scope>
    <source>
        <strain evidence="18">5K15</strain>
    </source>
</reference>
<dbReference type="InterPro" id="IPR011642">
    <property type="entry name" value="Gate_dom"/>
</dbReference>
<feature type="binding site" evidence="15">
    <location>
        <position position="19"/>
    </location>
    <ligand>
        <name>Mg(2+)</name>
        <dbReference type="ChEBI" id="CHEBI:18420"/>
        <label>2</label>
    </ligand>
</feature>
<dbReference type="GO" id="GO:0046872">
    <property type="term" value="F:metal ion binding"/>
    <property type="evidence" value="ECO:0007669"/>
    <property type="project" value="UniProtKB-KW"/>
</dbReference>
<dbReference type="PANTHER" id="PTHR43185:SF1">
    <property type="entry name" value="FE(2+) TRANSPORTER FEOB"/>
    <property type="match status" value="1"/>
</dbReference>
<feature type="binding site" evidence="14">
    <location>
        <begin position="8"/>
        <end position="15"/>
    </location>
    <ligand>
        <name>GTP</name>
        <dbReference type="ChEBI" id="CHEBI:37565"/>
        <label>1</label>
    </ligand>
</feature>
<dbReference type="FunFam" id="3.40.50.300:FF:000426">
    <property type="entry name" value="Ferrous iron transport protein B"/>
    <property type="match status" value="1"/>
</dbReference>
<dbReference type="GO" id="GO:0005525">
    <property type="term" value="F:GTP binding"/>
    <property type="evidence" value="ECO:0007669"/>
    <property type="project" value="UniProtKB-KW"/>
</dbReference>
<keyword evidence="12 16" id="KW-0472">Membrane</keyword>
<dbReference type="GO" id="GO:0005886">
    <property type="term" value="C:plasma membrane"/>
    <property type="evidence" value="ECO:0007669"/>
    <property type="project" value="UniProtKB-SubCell"/>
</dbReference>
<feature type="binding site" evidence="14">
    <location>
        <begin position="120"/>
        <end position="123"/>
    </location>
    <ligand>
        <name>GTP</name>
        <dbReference type="ChEBI" id="CHEBI:37565"/>
        <label>1</label>
    </ligand>
</feature>
<feature type="transmembrane region" description="Helical" evidence="16">
    <location>
        <begin position="344"/>
        <end position="365"/>
    </location>
</feature>
<comment type="function">
    <text evidence="16">Probable transporter of a GTP-driven Fe(2+) uptake system.</text>
</comment>
<dbReference type="RefSeq" id="WP_309488802.1">
    <property type="nucleotide sequence ID" value="NZ_JAENIG010000002.1"/>
</dbReference>
<evidence type="ECO:0000256" key="2">
    <source>
        <dbReference type="ARBA" id="ARBA00022448"/>
    </source>
</evidence>
<evidence type="ECO:0000256" key="6">
    <source>
        <dbReference type="ARBA" id="ARBA00022692"/>
    </source>
</evidence>
<keyword evidence="11 14" id="KW-0342">GTP-binding</keyword>
<keyword evidence="8 16" id="KW-1133">Transmembrane helix</keyword>
<keyword evidence="5" id="KW-0997">Cell inner membrane</keyword>
<dbReference type="EMBL" id="JAENIG010000002">
    <property type="protein sequence ID" value="MBK1854197.1"/>
    <property type="molecule type" value="Genomic_DNA"/>
</dbReference>
<evidence type="ECO:0000256" key="8">
    <source>
        <dbReference type="ARBA" id="ARBA00022989"/>
    </source>
</evidence>
<dbReference type="Pfam" id="PF07664">
    <property type="entry name" value="FeoB_C"/>
    <property type="match status" value="1"/>
</dbReference>
<dbReference type="SUPFAM" id="SSF52540">
    <property type="entry name" value="P-loop containing nucleoside triphosphate hydrolases"/>
    <property type="match status" value="1"/>
</dbReference>
<dbReference type="NCBIfam" id="TIGR00437">
    <property type="entry name" value="feoB"/>
    <property type="match status" value="1"/>
</dbReference>
<feature type="transmembrane region" description="Helical" evidence="16">
    <location>
        <begin position="419"/>
        <end position="448"/>
    </location>
</feature>
<feature type="transmembrane region" description="Helical" evidence="16">
    <location>
        <begin position="671"/>
        <end position="692"/>
    </location>
</feature>
<keyword evidence="9 16" id="KW-0408">Iron</keyword>
<evidence type="ECO:0000256" key="4">
    <source>
        <dbReference type="ARBA" id="ARBA00022496"/>
    </source>
</evidence>
<protein>
    <recommendedName>
        <fullName evidence="13 16">Ferrous iron transport protein B</fullName>
    </recommendedName>
</protein>
<feature type="binding site" evidence="15">
    <location>
        <position position="23"/>
    </location>
    <ligand>
        <name>Mg(2+)</name>
        <dbReference type="ChEBI" id="CHEBI:18420"/>
        <label>2</label>
    </ligand>
</feature>
<dbReference type="CDD" id="cd01879">
    <property type="entry name" value="FeoB"/>
    <property type="match status" value="1"/>
</dbReference>
<keyword evidence="6 16" id="KW-0812">Transmembrane</keyword>
<feature type="domain" description="FeoB-type G" evidence="17">
    <location>
        <begin position="1"/>
        <end position="169"/>
    </location>
</feature>
<evidence type="ECO:0000256" key="10">
    <source>
        <dbReference type="ARBA" id="ARBA00023065"/>
    </source>
</evidence>
<dbReference type="InterPro" id="IPR050860">
    <property type="entry name" value="FeoB_GTPase"/>
</dbReference>
<evidence type="ECO:0000256" key="15">
    <source>
        <dbReference type="PIRSR" id="PIRSR603373-2"/>
    </source>
</evidence>
<keyword evidence="15" id="KW-0479">Metal-binding</keyword>
<dbReference type="InterPro" id="IPR027417">
    <property type="entry name" value="P-loop_NTPase"/>
</dbReference>
<evidence type="ECO:0000256" key="16">
    <source>
        <dbReference type="RuleBase" id="RU362098"/>
    </source>
</evidence>
<name>A0AAE2SB46_9BACT</name>
<comment type="similarity">
    <text evidence="16">Belongs to the TRAFAC class TrmE-Era-EngA-EngB-Septin-like GTPase superfamily. FeoB GTPase (TC 9.A.8) family.</text>
</comment>
<dbReference type="Pfam" id="PF02421">
    <property type="entry name" value="FeoB_N"/>
    <property type="match status" value="1"/>
</dbReference>
<keyword evidence="10" id="KW-0406">Ion transport</keyword>
<evidence type="ECO:0000259" key="17">
    <source>
        <dbReference type="PROSITE" id="PS51711"/>
    </source>
</evidence>
<comment type="subcellular location">
    <subcellularLocation>
        <location evidence="1 16">Cell inner membrane</location>
        <topology evidence="1 16">Multi-pass membrane protein</topology>
    </subcellularLocation>
</comment>
<evidence type="ECO:0000256" key="7">
    <source>
        <dbReference type="ARBA" id="ARBA00022741"/>
    </source>
</evidence>
<sequence length="693" mass="75521">METIALVGNPNSGKTTLFNALTGANQKTGNYAGVTVSRVSGTLRTPHGNKYELLDLPGCYSLSPNSPDERITRDVLLGDQEGAERPSAVVCVVDASNLERHLYLVTQIVDLGLPIVVALNKVDLAEKQGIRVNVDLLSEELGLPVVPCQANKGKGVVDLKHAIRQPFPHIPNRTWQGDKATEKAIVDLTSELETTGLEQPQAHAIHLLADVAYRTEEQPGIDRGVRQTAMDAADVAIRSGTAPDENISQSRTRRVQEICKMAARRQDTQGLTTSDKIDQILLHPVLGWVFFATSMMVVFWTIFSLAEYPMGWVEAGIDFVKNTVVGGMPEGDVKDLVSDGIIDGVGSVVIFLPQILLLLFFIGLMETTGYMSRAAFLMDNLMSKVGLSGKAFLPLLSSYACAIPGIMATRTMDSAKQRLLTIMIAPWMSCTARLPVYALLIGMLLAGYGAMVQALVLAGLYVLGTSTALLAAWLLAPRVKGSEEQTHFMMELPSYTVPDFKFIFRHLIERAWSFLAKAGTIILGISIILWALKTYPKPEEGTPAASDAGLALEQSYMGQIGHAIEPVVKPLGYDWRTGTALVAAFAAREVFNTSLAISYSVDEEEFEDEDSFLDQLRAKMNAATWEDGTPIYTPLTTMSLLVFFVYALQCLPTTAVVRRETGSWKWALGQLGAMSAFAWLAAFLVFQVGSLFV</sequence>